<proteinExistence type="predicted"/>
<reference evidence="1 2" key="1">
    <citation type="submission" date="2018-01" db="EMBL/GenBank/DDBJ databases">
        <title>Whole genome analyses suggest that Burkholderia sensu lato contains two further novel genera in the rhizoxinica-symbiotica group Mycetohabitans gen. nov., and Trinickia gen. nov.: implications for the evolution of diazotrophy and nodulation in the Burkholderiaceae.</title>
        <authorList>
            <person name="Estrada-de los Santos P."/>
            <person name="Palmer M."/>
            <person name="Chavez-Ramirez B."/>
            <person name="Beukes C."/>
            <person name="Steenkamp E.T."/>
            <person name="Hirsch A.M."/>
            <person name="Manyaka P."/>
            <person name="Maluk M."/>
            <person name="Lafos M."/>
            <person name="Crook M."/>
            <person name="Gross E."/>
            <person name="Simon M.F."/>
            <person name="Bueno dos Reis Junior F."/>
            <person name="Poole P.S."/>
            <person name="Venter S.N."/>
            <person name="James E.K."/>
        </authorList>
    </citation>
    <scope>NUCLEOTIDE SEQUENCE [LARGE SCALE GENOMIC DNA]</scope>
    <source>
        <strain evidence="1 2">GIMN1.004</strain>
    </source>
</reference>
<accession>A0A2N7VYB4</accession>
<evidence type="ECO:0000313" key="2">
    <source>
        <dbReference type="Proteomes" id="UP000235616"/>
    </source>
</evidence>
<dbReference type="OrthoDB" id="9127512at2"/>
<evidence type="ECO:0000313" key="1">
    <source>
        <dbReference type="EMBL" id="PMS22133.1"/>
    </source>
</evidence>
<gene>
    <name evidence="1" type="ORF">C0Z18_06395</name>
</gene>
<organism evidence="1 2">
    <name type="scientific">Trinickia dabaoshanensis</name>
    <dbReference type="NCBI Taxonomy" id="564714"/>
    <lineage>
        <taxon>Bacteria</taxon>
        <taxon>Pseudomonadati</taxon>
        <taxon>Pseudomonadota</taxon>
        <taxon>Betaproteobacteria</taxon>
        <taxon>Burkholderiales</taxon>
        <taxon>Burkholderiaceae</taxon>
        <taxon>Trinickia</taxon>
    </lineage>
</organism>
<dbReference type="RefSeq" id="WP_102644533.1">
    <property type="nucleotide sequence ID" value="NZ_PNYA01000004.1"/>
</dbReference>
<comment type="caution">
    <text evidence="1">The sequence shown here is derived from an EMBL/GenBank/DDBJ whole genome shotgun (WGS) entry which is preliminary data.</text>
</comment>
<protein>
    <submittedName>
        <fullName evidence="1">Uncharacterized protein</fullName>
    </submittedName>
</protein>
<dbReference type="Proteomes" id="UP000235616">
    <property type="component" value="Unassembled WGS sequence"/>
</dbReference>
<dbReference type="AlphaFoldDB" id="A0A2N7VYB4"/>
<name>A0A2N7VYB4_9BURK</name>
<dbReference type="EMBL" id="PNYA01000004">
    <property type="protein sequence ID" value="PMS22133.1"/>
    <property type="molecule type" value="Genomic_DNA"/>
</dbReference>
<keyword evidence="2" id="KW-1185">Reference proteome</keyword>
<sequence>MNIRLAQTRSPWATLVLQDMTVSSPSSRLYRNGRQQVELTVRVRAIDANGESVSLSDAQRESIRLIDHESGEPLPNVPASGEIARGWGVTRVRNRYAFFPAADERKPAPPEKAAGGESIVWYVQTADTRPKRIGCQVRGDGGLSLASEGDAAVPFVQLKPERLPAQDFARSVEYRCERESAFPRSVARGHPPREVDYYYCGVYVDGRRLGLVSFDVSPASLLRCDDLQAHGTAFSFTGFAAPGARSIHYALPSTLDAYRHRVVARPRAGEGVIVLVQGETGSADLPARLPWTSCEIQAIDEFGTSHAMRAAFEPAGEQQTLVLTRR</sequence>